<dbReference type="GeneID" id="87817601"/>
<evidence type="ECO:0000256" key="4">
    <source>
        <dbReference type="ARBA" id="ARBA00022692"/>
    </source>
</evidence>
<dbReference type="AlphaFoldDB" id="A0AAN6ZKU9"/>
<dbReference type="Pfam" id="PF10215">
    <property type="entry name" value="Ost4"/>
    <property type="match status" value="1"/>
</dbReference>
<feature type="transmembrane region" description="Helical" evidence="10">
    <location>
        <begin position="7"/>
        <end position="28"/>
    </location>
</feature>
<dbReference type="Proteomes" id="UP001302676">
    <property type="component" value="Unassembled WGS sequence"/>
</dbReference>
<evidence type="ECO:0000313" key="12">
    <source>
        <dbReference type="Proteomes" id="UP001302676"/>
    </source>
</evidence>
<keyword evidence="6" id="KW-0735">Signal-anchor</keyword>
<reference evidence="11" key="1">
    <citation type="journal article" date="2023" name="Mol. Phylogenet. Evol.">
        <title>Genome-scale phylogeny and comparative genomics of the fungal order Sordariales.</title>
        <authorList>
            <person name="Hensen N."/>
            <person name="Bonometti L."/>
            <person name="Westerberg I."/>
            <person name="Brannstrom I.O."/>
            <person name="Guillou S."/>
            <person name="Cros-Aarteil S."/>
            <person name="Calhoun S."/>
            <person name="Haridas S."/>
            <person name="Kuo A."/>
            <person name="Mondo S."/>
            <person name="Pangilinan J."/>
            <person name="Riley R."/>
            <person name="LaButti K."/>
            <person name="Andreopoulos B."/>
            <person name="Lipzen A."/>
            <person name="Chen C."/>
            <person name="Yan M."/>
            <person name="Daum C."/>
            <person name="Ng V."/>
            <person name="Clum A."/>
            <person name="Steindorff A."/>
            <person name="Ohm R.A."/>
            <person name="Martin F."/>
            <person name="Silar P."/>
            <person name="Natvig D.O."/>
            <person name="Lalanne C."/>
            <person name="Gautier V."/>
            <person name="Ament-Velasquez S.L."/>
            <person name="Kruys A."/>
            <person name="Hutchinson M.I."/>
            <person name="Powell A.J."/>
            <person name="Barry K."/>
            <person name="Miller A.N."/>
            <person name="Grigoriev I.V."/>
            <person name="Debuchy R."/>
            <person name="Gladieux P."/>
            <person name="Hiltunen Thoren M."/>
            <person name="Johannesson H."/>
        </authorList>
    </citation>
    <scope>NUCLEOTIDE SEQUENCE</scope>
    <source>
        <strain evidence="11">CBS 141.50</strain>
    </source>
</reference>
<comment type="similarity">
    <text evidence="2">Belongs to the OST4 family.</text>
</comment>
<dbReference type="InterPro" id="IPR051307">
    <property type="entry name" value="OST4"/>
</dbReference>
<keyword evidence="7 10" id="KW-1133">Transmembrane helix</keyword>
<organism evidence="11 12">
    <name type="scientific">Dichotomopilus funicola</name>
    <dbReference type="NCBI Taxonomy" id="1934379"/>
    <lineage>
        <taxon>Eukaryota</taxon>
        <taxon>Fungi</taxon>
        <taxon>Dikarya</taxon>
        <taxon>Ascomycota</taxon>
        <taxon>Pezizomycotina</taxon>
        <taxon>Sordariomycetes</taxon>
        <taxon>Sordariomycetidae</taxon>
        <taxon>Sordariales</taxon>
        <taxon>Chaetomiaceae</taxon>
        <taxon>Dichotomopilus</taxon>
    </lineage>
</organism>
<name>A0AAN6ZKU9_9PEZI</name>
<accession>A0AAN6ZKU9</accession>
<reference evidence="11" key="2">
    <citation type="submission" date="2023-05" db="EMBL/GenBank/DDBJ databases">
        <authorList>
            <consortium name="Lawrence Berkeley National Laboratory"/>
            <person name="Steindorff A."/>
            <person name="Hensen N."/>
            <person name="Bonometti L."/>
            <person name="Westerberg I."/>
            <person name="Brannstrom I.O."/>
            <person name="Guillou S."/>
            <person name="Cros-Aarteil S."/>
            <person name="Calhoun S."/>
            <person name="Haridas S."/>
            <person name="Kuo A."/>
            <person name="Mondo S."/>
            <person name="Pangilinan J."/>
            <person name="Riley R."/>
            <person name="Labutti K."/>
            <person name="Andreopoulos B."/>
            <person name="Lipzen A."/>
            <person name="Chen C."/>
            <person name="Yanf M."/>
            <person name="Daum C."/>
            <person name="Ng V."/>
            <person name="Clum A."/>
            <person name="Ohm R."/>
            <person name="Martin F."/>
            <person name="Silar P."/>
            <person name="Natvig D."/>
            <person name="Lalanne C."/>
            <person name="Gautier V."/>
            <person name="Ament-Velasquez S.L."/>
            <person name="Kruys A."/>
            <person name="Hutchinson M.I."/>
            <person name="Powell A.J."/>
            <person name="Barry K."/>
            <person name="Miller A.N."/>
            <person name="Grigoriev I.V."/>
            <person name="Debuchy R."/>
            <person name="Gladieux P."/>
            <person name="Thoren M.H."/>
            <person name="Johannesson H."/>
        </authorList>
    </citation>
    <scope>NUCLEOTIDE SEQUENCE</scope>
    <source>
        <strain evidence="11">CBS 141.50</strain>
    </source>
</reference>
<dbReference type="SUPFAM" id="SSF103464">
    <property type="entry name" value="Oligosaccharyltransferase subunit ost4p"/>
    <property type="match status" value="1"/>
</dbReference>
<evidence type="ECO:0000256" key="8">
    <source>
        <dbReference type="ARBA" id="ARBA00023136"/>
    </source>
</evidence>
<dbReference type="InterPro" id="IPR018943">
    <property type="entry name" value="Oligosaccaryltransferase"/>
</dbReference>
<evidence type="ECO:0000256" key="9">
    <source>
        <dbReference type="SAM" id="MobiDB-lite"/>
    </source>
</evidence>
<protein>
    <recommendedName>
        <fullName evidence="3">Dolichyl-diphosphooligosaccharide--protein glycosyltransferase subunit 4</fullName>
    </recommendedName>
</protein>
<comment type="caution">
    <text evidence="11">The sequence shown here is derived from an EMBL/GenBank/DDBJ whole genome shotgun (WGS) entry which is preliminary data.</text>
</comment>
<dbReference type="PANTHER" id="PTHR48164:SF1">
    <property type="entry name" value="DOLICHYL-DIPHOSPHOOLIGOSACCHARIDE--PROTEIN GLYCOSYLTRANSFERASE SUBUNIT 4"/>
    <property type="match status" value="1"/>
</dbReference>
<evidence type="ECO:0000256" key="7">
    <source>
        <dbReference type="ARBA" id="ARBA00022989"/>
    </source>
</evidence>
<evidence type="ECO:0000256" key="6">
    <source>
        <dbReference type="ARBA" id="ARBA00022968"/>
    </source>
</evidence>
<gene>
    <name evidence="11" type="ORF">C8A04DRAFT_29370</name>
</gene>
<evidence type="ECO:0000313" key="11">
    <source>
        <dbReference type="EMBL" id="KAK4142970.1"/>
    </source>
</evidence>
<dbReference type="InterPro" id="IPR036330">
    <property type="entry name" value="Ost4p_sf"/>
</dbReference>
<dbReference type="GO" id="GO:0008250">
    <property type="term" value="C:oligosaccharyltransferase complex"/>
    <property type="evidence" value="ECO:0007669"/>
    <property type="project" value="TreeGrafter"/>
</dbReference>
<evidence type="ECO:0000256" key="5">
    <source>
        <dbReference type="ARBA" id="ARBA00022824"/>
    </source>
</evidence>
<keyword evidence="12" id="KW-1185">Reference proteome</keyword>
<evidence type="ECO:0000256" key="3">
    <source>
        <dbReference type="ARBA" id="ARBA00017662"/>
    </source>
</evidence>
<feature type="region of interest" description="Disordered" evidence="9">
    <location>
        <begin position="35"/>
        <end position="56"/>
    </location>
</feature>
<evidence type="ECO:0000256" key="10">
    <source>
        <dbReference type="SAM" id="Phobius"/>
    </source>
</evidence>
<dbReference type="RefSeq" id="XP_062636341.1">
    <property type="nucleotide sequence ID" value="XM_062780988.1"/>
</dbReference>
<evidence type="ECO:0000256" key="1">
    <source>
        <dbReference type="ARBA" id="ARBA00004643"/>
    </source>
</evidence>
<keyword evidence="5" id="KW-0256">Endoplasmic reticulum</keyword>
<comment type="subcellular location">
    <subcellularLocation>
        <location evidence="1">Endoplasmic reticulum membrane</location>
        <topology evidence="1">Single-pass type III membrane protein</topology>
    </subcellularLocation>
</comment>
<dbReference type="PANTHER" id="PTHR48164">
    <property type="entry name" value="DOLICHYL-DIPHOSPHOOLIGOSACCHARIDE--PROTEIN GLYCOSYLTRANSFERASE SUBUNIT 4"/>
    <property type="match status" value="1"/>
</dbReference>
<keyword evidence="8 10" id="KW-0472">Membrane</keyword>
<dbReference type="GO" id="GO:0018279">
    <property type="term" value="P:protein N-linked glycosylation via asparagine"/>
    <property type="evidence" value="ECO:0007669"/>
    <property type="project" value="TreeGrafter"/>
</dbReference>
<dbReference type="EMBL" id="MU853591">
    <property type="protein sequence ID" value="KAK4142970.1"/>
    <property type="molecule type" value="Genomic_DNA"/>
</dbReference>
<sequence>MISDNELYRLAIVLGSAAAALIILHAFFDVNSGEKESQELKGKTTTQATPAVAKAK</sequence>
<evidence type="ECO:0000256" key="2">
    <source>
        <dbReference type="ARBA" id="ARBA00007685"/>
    </source>
</evidence>
<proteinExistence type="inferred from homology"/>
<keyword evidence="4 10" id="KW-0812">Transmembrane</keyword>